<proteinExistence type="predicted"/>
<dbReference type="OrthoDB" id="1069523at2759"/>
<keyword evidence="2" id="KW-1185">Reference proteome</keyword>
<protein>
    <submittedName>
        <fullName evidence="1">(salmon louse) hypothetical protein</fullName>
    </submittedName>
</protein>
<gene>
    <name evidence="1" type="ORF">LSAA_11127</name>
</gene>
<reference evidence="1" key="1">
    <citation type="submission" date="2021-02" db="EMBL/GenBank/DDBJ databases">
        <authorList>
            <person name="Bekaert M."/>
        </authorList>
    </citation>
    <scope>NUCLEOTIDE SEQUENCE</scope>
    <source>
        <strain evidence="1">IoA-00</strain>
    </source>
</reference>
<accession>A0A7R8CXW2</accession>
<dbReference type="AlphaFoldDB" id="A0A7R8CXW2"/>
<name>A0A7R8CXW2_LEPSM</name>
<dbReference type="EMBL" id="HG994585">
    <property type="protein sequence ID" value="CAF2965496.1"/>
    <property type="molecule type" value="Genomic_DNA"/>
</dbReference>
<dbReference type="Proteomes" id="UP000675881">
    <property type="component" value="Chromosome 6"/>
</dbReference>
<sequence length="135" mass="15742">MLDGPLGSLAFSIFTLSRKTSFPQIYLFSCGTRVHLLIEMNTIRRASIETFERVKDVTSSRSPRDRRLSLTVMNCIWARNTELETLEPVEGEIVGKFLLYFFMLIDCIKQLRKSGFLRYASVRLDYKEENLLHLK</sequence>
<organism evidence="1 2">
    <name type="scientific">Lepeophtheirus salmonis</name>
    <name type="common">Salmon louse</name>
    <name type="synonym">Caligus salmonis</name>
    <dbReference type="NCBI Taxonomy" id="72036"/>
    <lineage>
        <taxon>Eukaryota</taxon>
        <taxon>Metazoa</taxon>
        <taxon>Ecdysozoa</taxon>
        <taxon>Arthropoda</taxon>
        <taxon>Crustacea</taxon>
        <taxon>Multicrustacea</taxon>
        <taxon>Hexanauplia</taxon>
        <taxon>Copepoda</taxon>
        <taxon>Siphonostomatoida</taxon>
        <taxon>Caligidae</taxon>
        <taxon>Lepeophtheirus</taxon>
    </lineage>
</organism>
<evidence type="ECO:0000313" key="2">
    <source>
        <dbReference type="Proteomes" id="UP000675881"/>
    </source>
</evidence>
<evidence type="ECO:0000313" key="1">
    <source>
        <dbReference type="EMBL" id="CAF2965496.1"/>
    </source>
</evidence>